<dbReference type="Pfam" id="PF00400">
    <property type="entry name" value="WD40"/>
    <property type="match status" value="1"/>
</dbReference>
<dbReference type="InterPro" id="IPR011044">
    <property type="entry name" value="Quino_amine_DH_bsu"/>
</dbReference>
<dbReference type="EMBL" id="WRPP01000002">
    <property type="protein sequence ID" value="MVU77650.1"/>
    <property type="molecule type" value="Genomic_DNA"/>
</dbReference>
<dbReference type="SUPFAM" id="SSF50998">
    <property type="entry name" value="Quinoprotein alcohol dehydrogenase-like"/>
    <property type="match status" value="1"/>
</dbReference>
<feature type="domain" description="Novel STAND NTPase 1" evidence="3">
    <location>
        <begin position="126"/>
        <end position="489"/>
    </location>
</feature>
<feature type="transmembrane region" description="Helical" evidence="2">
    <location>
        <begin position="537"/>
        <end position="557"/>
    </location>
</feature>
<dbReference type="PROSITE" id="PS50294">
    <property type="entry name" value="WD_REPEATS_REGION"/>
    <property type="match status" value="1"/>
</dbReference>
<organism evidence="4 5">
    <name type="scientific">Nocardia terrae</name>
    <dbReference type="NCBI Taxonomy" id="2675851"/>
    <lineage>
        <taxon>Bacteria</taxon>
        <taxon>Bacillati</taxon>
        <taxon>Actinomycetota</taxon>
        <taxon>Actinomycetes</taxon>
        <taxon>Mycobacteriales</taxon>
        <taxon>Nocardiaceae</taxon>
        <taxon>Nocardia</taxon>
    </lineage>
</organism>
<keyword evidence="1" id="KW-0853">WD repeat</keyword>
<dbReference type="InterPro" id="IPR011047">
    <property type="entry name" value="Quinoprotein_ADH-like_sf"/>
</dbReference>
<dbReference type="SMART" id="SM00320">
    <property type="entry name" value="WD40"/>
    <property type="match status" value="5"/>
</dbReference>
<dbReference type="SUPFAM" id="SSF52540">
    <property type="entry name" value="P-loop containing nucleoside triphosphate hydrolases"/>
    <property type="match status" value="1"/>
</dbReference>
<keyword evidence="2" id="KW-0472">Membrane</keyword>
<comment type="caution">
    <text evidence="4">The sequence shown here is derived from an EMBL/GenBank/DDBJ whole genome shotgun (WGS) entry which is preliminary data.</text>
</comment>
<dbReference type="SUPFAM" id="SSF50969">
    <property type="entry name" value="YVTN repeat-like/Quinoprotein amine dehydrogenase"/>
    <property type="match status" value="1"/>
</dbReference>
<evidence type="ECO:0000256" key="2">
    <source>
        <dbReference type="SAM" id="Phobius"/>
    </source>
</evidence>
<reference evidence="4 5" key="1">
    <citation type="submission" date="2019-12" db="EMBL/GenBank/DDBJ databases">
        <title>Nocardia sp. nov. ET3-3 isolated from soil.</title>
        <authorList>
            <person name="Kanchanasin P."/>
            <person name="Tanasupawat S."/>
            <person name="Yuki M."/>
            <person name="Kudo T."/>
        </authorList>
    </citation>
    <scope>NUCLEOTIDE SEQUENCE [LARGE SCALE GENOMIC DNA]</scope>
    <source>
        <strain evidence="4 5">ET3-3</strain>
    </source>
</reference>
<keyword evidence="2" id="KW-1133">Transmembrane helix</keyword>
<gene>
    <name evidence="4" type="ORF">GPX89_10405</name>
</gene>
<feature type="repeat" description="WD" evidence="1">
    <location>
        <begin position="620"/>
        <end position="652"/>
    </location>
</feature>
<keyword evidence="5" id="KW-1185">Reference proteome</keyword>
<evidence type="ECO:0000259" key="3">
    <source>
        <dbReference type="Pfam" id="PF20703"/>
    </source>
</evidence>
<evidence type="ECO:0000313" key="4">
    <source>
        <dbReference type="EMBL" id="MVU77650.1"/>
    </source>
</evidence>
<dbReference type="PANTHER" id="PTHR19879">
    <property type="entry name" value="TRANSCRIPTION INITIATION FACTOR TFIID"/>
    <property type="match status" value="1"/>
</dbReference>
<dbReference type="InterPro" id="IPR049052">
    <property type="entry name" value="nSTAND1"/>
</dbReference>
<evidence type="ECO:0000313" key="5">
    <source>
        <dbReference type="Proteomes" id="UP000466794"/>
    </source>
</evidence>
<name>A0A7K1UTH9_9NOCA</name>
<dbReference type="InterPro" id="IPR027417">
    <property type="entry name" value="P-loop_NTPase"/>
</dbReference>
<dbReference type="Gene3D" id="2.130.10.10">
    <property type="entry name" value="YVTN repeat-like/Quinoprotein amine dehydrogenase"/>
    <property type="match status" value="5"/>
</dbReference>
<accession>A0A7K1UTH9</accession>
<dbReference type="Pfam" id="PF20703">
    <property type="entry name" value="nSTAND1"/>
    <property type="match status" value="1"/>
</dbReference>
<keyword evidence="2" id="KW-0812">Transmembrane</keyword>
<dbReference type="PANTHER" id="PTHR19879:SF9">
    <property type="entry name" value="TRANSCRIPTION INITIATION FACTOR TFIID SUBUNIT 5"/>
    <property type="match status" value="1"/>
</dbReference>
<dbReference type="InterPro" id="IPR001680">
    <property type="entry name" value="WD40_rpt"/>
</dbReference>
<dbReference type="PROSITE" id="PS50082">
    <property type="entry name" value="WD_REPEATS_2"/>
    <property type="match status" value="1"/>
</dbReference>
<dbReference type="InterPro" id="IPR015943">
    <property type="entry name" value="WD40/YVTN_repeat-like_dom_sf"/>
</dbReference>
<protein>
    <recommendedName>
        <fullName evidence="3">Novel STAND NTPase 1 domain-containing protein</fullName>
    </recommendedName>
</protein>
<sequence>MVAGDIGADPPRSPRAAFAQRFTELYAAAGNPTLRRVANAAEERMRAARGTRPGGASAQRISDWKAGRNVPARFESLLPVVLTLAELARKTGAPAPRPLADPAEWQRIWQEATSWNPQEDTEAACPYQGLRAYGPEHRTLFFGRTRAVGEIAAMVRSAAGIIALVGASGAGKSSLLAAGLGPELTDWEITTLTPGAHPSLAEDALAARADGPRRLVIVDQFEELFTVCDQEHERELFLKALDACARRTDDPIAVVIALRADFYAHCLNYLILQDALEHRGYLLGPLRMDELSQAVSGPARAVGLDLEPGLEELITTELCGAGDHHDRGTYDPGALPMLSHVMAATWQHREGRRLTIAGYRQAGGVVGSVAETAEYAWNELSSDQQTAARTMLLGLVTVSQDARDTRRTVPRDELLARTGDHENATAALELLSRTRLVTLDADAVTLTHEIVLTAWPRLRDWIDEDRVGYLIRQRIETDAAEWVAQDRDPSLLYRGNRLQNAREHADPPPVGPLAQEFLARSVGLAGTSRRRSRRLRAVLALLGVGLLVLGIGLYAQIRLSDQRRADNEFAAILLAADRAQRSDPSLAAQLNLIAWRLRPGDPTVRSRLLQSQATPLLSVTPGHTESITRIAYRPAARTLVSLDLDGDLRVWDTIDPKHPRQLGQQLSDIGEVAVDPTARLLATAPAASVVSHVQTPPKPIVTLWDTSNAASPRQIAQLPTDSGQLGLAFGPDGRTLATMTWDRLTLWDVSNPTAPIQRATRELHGSAGFGALHFSPDGRLLARIDRLERKGTTPLDSVELWNVADPGAPTPLAPGFATTAESAVTGGIQDLSFRPDSALLAVGMTPESGSHAIVQLWDIADPAHPRLASGREIDHGGLSALDFAPDGHSLAAAVGKAVTVLNVTDPADPTVLVDGLAVSPATCRFKLGDAPEDRFTCYPSPRALAFTGDGRGLIAGASTGDLHTWSLPPALTPTRPGSKDVSRFEANGTELAIGSASPRSTALWNVRNPQAPELITEYNTDPGTDSTLLAPDGSTLLELDMAHSTMTTVDLSDPAAPHSRGAWTFPGPKSLRLWSISDDFRTVSTVDEHHSVQLWDLTDPLRPAALGGPIQLPDNAQFDFGPDSKTMIETVTSGTGDNAESVTTLWSLADRSHPSQVAELMRTRASDKNPITFAPDMRTMVVSANGTMQPWDISDPRAPRRLGHPIATKLPAPGGAFFTLDSRTLFVLGFDNVLRLWDFTDRDHPSELATLTPTSGYADGSTLAPGDNLLAALTADGTFALWDLDTQHAIDRICEVTGTFWTEDLWKQYLPSLPYHPYCHGS</sequence>
<proteinExistence type="predicted"/>
<dbReference type="Proteomes" id="UP000466794">
    <property type="component" value="Unassembled WGS sequence"/>
</dbReference>
<dbReference type="RefSeq" id="WP_157387322.1">
    <property type="nucleotide sequence ID" value="NZ_WRPP01000002.1"/>
</dbReference>
<evidence type="ECO:0000256" key="1">
    <source>
        <dbReference type="PROSITE-ProRule" id="PRU00221"/>
    </source>
</evidence>